<evidence type="ECO:0008006" key="3">
    <source>
        <dbReference type="Google" id="ProtNLM"/>
    </source>
</evidence>
<protein>
    <recommendedName>
        <fullName evidence="3">DUF3892 domain-containing protein</fullName>
    </recommendedName>
</protein>
<dbReference type="RefSeq" id="WP_186433993.1">
    <property type="nucleotide sequence ID" value="NZ_ML675578.1"/>
</dbReference>
<gene>
    <name evidence="1" type="ORF">NARC_10314</name>
</gene>
<keyword evidence="2" id="KW-1185">Reference proteome</keyword>
<evidence type="ECO:0000313" key="1">
    <source>
        <dbReference type="EMBL" id="TVP41908.1"/>
    </source>
</evidence>
<organism evidence="1 2">
    <name type="scientific">Candidatus Nitrosocosmicus arcticus</name>
    <dbReference type="NCBI Taxonomy" id="2035267"/>
    <lineage>
        <taxon>Archaea</taxon>
        <taxon>Nitrososphaerota</taxon>
        <taxon>Nitrososphaeria</taxon>
        <taxon>Nitrososphaerales</taxon>
        <taxon>Nitrososphaeraceae</taxon>
        <taxon>Candidatus Nitrosocosmicus</taxon>
    </lineage>
</organism>
<evidence type="ECO:0000313" key="2">
    <source>
        <dbReference type="Proteomes" id="UP000315289"/>
    </source>
</evidence>
<comment type="caution">
    <text evidence="1">The sequence shown here is derived from an EMBL/GenBank/DDBJ whole genome shotgun (WGS) entry which is preliminary data.</text>
</comment>
<dbReference type="AlphaFoldDB" id="A0A557SZ74"/>
<dbReference type="EMBL" id="VOAH01000001">
    <property type="protein sequence ID" value="TVP41908.1"/>
    <property type="molecule type" value="Genomic_DNA"/>
</dbReference>
<reference evidence="1 2" key="1">
    <citation type="journal article" date="2019" name="Front. Microbiol.">
        <title>Ammonia Oxidation by the Arctic Terrestrial Thaumarchaeote Candidatus Nitrosocosmicus arcticus Is Stimulated by Increasing Temperatures.</title>
        <authorList>
            <person name="Alves R.J.E."/>
            <person name="Kerou M."/>
            <person name="Zappe A."/>
            <person name="Bittner R."/>
            <person name="Abby S.S."/>
            <person name="Schmidt H.A."/>
            <person name="Pfeifer K."/>
            <person name="Schleper C."/>
        </authorList>
    </citation>
    <scope>NUCLEOTIDE SEQUENCE [LARGE SCALE GENOMIC DNA]</scope>
    <source>
        <strain evidence="1 2">Kfb</strain>
    </source>
</reference>
<sequence length="87" mass="10159">MTDFQITCVRKDDRGVILEVGIANSGIYQIVNVVNHIHQHPQDVFYTIRNNNPAKVYAKQHHVSKRWFLTTEPDSMYENNLDFLPLC</sequence>
<name>A0A557SZ74_9ARCH</name>
<dbReference type="Pfam" id="PF13031">
    <property type="entry name" value="DUF3892"/>
    <property type="match status" value="1"/>
</dbReference>
<proteinExistence type="predicted"/>
<dbReference type="Proteomes" id="UP000315289">
    <property type="component" value="Unassembled WGS sequence"/>
</dbReference>
<dbReference type="InterPro" id="IPR024997">
    <property type="entry name" value="DUF3892"/>
</dbReference>
<accession>A0A557SZ74</accession>